<sequence>MTDSGAKEDLLRYLRAGRAALVWKLDGLGEYDIRRPLTPTGTNLLGLVKHLTGCELGYFGTVFGRAYPHPPRWLTEDAPANVDMWATEDEPRAQILGQYREACAHSDETIARLPLDAVGVAPHWPAGQRELTLHRALIHMTAETHRHAGHADLVRELIDGAAGLRADNTNLPEGDARWWAEHRDRVERAARAADG</sequence>
<comment type="caution">
    <text evidence="1">The sequence shown here is derived from an EMBL/GenBank/DDBJ whole genome shotgun (WGS) entry which is preliminary data.</text>
</comment>
<dbReference type="RefSeq" id="WP_086815251.1">
    <property type="nucleotide sequence ID" value="NZ_BJMM01000002.1"/>
</dbReference>
<accession>A0A4Y3QRL4</accession>
<dbReference type="EMBL" id="BJMM01000002">
    <property type="protein sequence ID" value="GEB47832.1"/>
    <property type="molecule type" value="Genomic_DNA"/>
</dbReference>
<dbReference type="Proteomes" id="UP000319210">
    <property type="component" value="Unassembled WGS sequence"/>
</dbReference>
<dbReference type="OrthoDB" id="4548523at2"/>
<dbReference type="Gene3D" id="1.20.120.450">
    <property type="entry name" value="dinb family like domain"/>
    <property type="match status" value="1"/>
</dbReference>
<dbReference type="AlphaFoldDB" id="A0A4Y3QRL4"/>
<dbReference type="Pfam" id="PF04978">
    <property type="entry name" value="MST"/>
    <property type="match status" value="1"/>
</dbReference>
<dbReference type="InterPro" id="IPR034660">
    <property type="entry name" value="DinB/YfiT-like"/>
</dbReference>
<dbReference type="SUPFAM" id="SSF109854">
    <property type="entry name" value="DinB/YfiT-like putative metalloenzymes"/>
    <property type="match status" value="1"/>
</dbReference>
<gene>
    <name evidence="1" type="ORF">SCA03_03830</name>
</gene>
<reference evidence="1 2" key="1">
    <citation type="submission" date="2019-06" db="EMBL/GenBank/DDBJ databases">
        <title>Whole genome shotgun sequence of Streptomyces cacaoi subsp. cacaoi NBRC 12748.</title>
        <authorList>
            <person name="Hosoyama A."/>
            <person name="Uohara A."/>
            <person name="Ohji S."/>
            <person name="Ichikawa N."/>
        </authorList>
    </citation>
    <scope>NUCLEOTIDE SEQUENCE [LARGE SCALE GENOMIC DNA]</scope>
    <source>
        <strain evidence="1 2">NBRC 12748</strain>
    </source>
</reference>
<dbReference type="InterPro" id="IPR007061">
    <property type="entry name" value="MST-like"/>
</dbReference>
<evidence type="ECO:0000313" key="1">
    <source>
        <dbReference type="EMBL" id="GEB47832.1"/>
    </source>
</evidence>
<evidence type="ECO:0000313" key="2">
    <source>
        <dbReference type="Proteomes" id="UP000319210"/>
    </source>
</evidence>
<evidence type="ECO:0008006" key="3">
    <source>
        <dbReference type="Google" id="ProtNLM"/>
    </source>
</evidence>
<keyword evidence="2" id="KW-1185">Reference proteome</keyword>
<organism evidence="1 2">
    <name type="scientific">Streptomyces cacaoi</name>
    <dbReference type="NCBI Taxonomy" id="1898"/>
    <lineage>
        <taxon>Bacteria</taxon>
        <taxon>Bacillati</taxon>
        <taxon>Actinomycetota</taxon>
        <taxon>Actinomycetes</taxon>
        <taxon>Kitasatosporales</taxon>
        <taxon>Streptomycetaceae</taxon>
        <taxon>Streptomyces</taxon>
    </lineage>
</organism>
<proteinExistence type="predicted"/>
<name>A0A4Y3QRL4_STRCI</name>
<protein>
    <recommendedName>
        <fullName evidence="3">DinB family protein</fullName>
    </recommendedName>
</protein>